<dbReference type="PANTHER" id="PTHR45617:SF170">
    <property type="entry name" value="MIP14966P"/>
    <property type="match status" value="1"/>
</dbReference>
<accession>A0A367YJ76</accession>
<evidence type="ECO:0000313" key="4">
    <source>
        <dbReference type="EMBL" id="RCK65807.1"/>
    </source>
</evidence>
<dbReference type="InterPro" id="IPR001611">
    <property type="entry name" value="Leu-rich_rpt"/>
</dbReference>
<dbReference type="AlphaFoldDB" id="A0A367YJ76"/>
<evidence type="ECO:0000256" key="3">
    <source>
        <dbReference type="SAM" id="MobiDB-lite"/>
    </source>
</evidence>
<keyword evidence="1" id="KW-0433">Leucine-rich repeat</keyword>
<dbReference type="PANTHER" id="PTHR45617">
    <property type="entry name" value="LEUCINE RICH REPEAT FAMILY PROTEIN"/>
    <property type="match status" value="1"/>
</dbReference>
<dbReference type="InterPro" id="IPR032675">
    <property type="entry name" value="LRR_dom_sf"/>
</dbReference>
<dbReference type="Gene3D" id="3.80.10.10">
    <property type="entry name" value="Ribonuclease Inhibitor"/>
    <property type="match status" value="1"/>
</dbReference>
<organism evidence="4 5">
    <name type="scientific">Candida viswanathii</name>
    <dbReference type="NCBI Taxonomy" id="5486"/>
    <lineage>
        <taxon>Eukaryota</taxon>
        <taxon>Fungi</taxon>
        <taxon>Dikarya</taxon>
        <taxon>Ascomycota</taxon>
        <taxon>Saccharomycotina</taxon>
        <taxon>Pichiomycetes</taxon>
        <taxon>Debaryomycetaceae</taxon>
        <taxon>Candida/Lodderomyces clade</taxon>
        <taxon>Candida</taxon>
    </lineage>
</organism>
<gene>
    <name evidence="4" type="ORF">Cantr_01606</name>
</gene>
<protein>
    <submittedName>
        <fullName evidence="4">Uncharacterized protein</fullName>
    </submittedName>
</protein>
<feature type="region of interest" description="Disordered" evidence="3">
    <location>
        <begin position="534"/>
        <end position="557"/>
    </location>
</feature>
<dbReference type="Pfam" id="PF13855">
    <property type="entry name" value="LRR_8"/>
    <property type="match status" value="1"/>
</dbReference>
<dbReference type="InterPro" id="IPR003591">
    <property type="entry name" value="Leu-rich_rpt_typical-subtyp"/>
</dbReference>
<sequence>MTASLLGYPPEIISLILDYFDKEELEDIKDVPEIQCYVYQKLYSTVILGRSDDDINFESPAQRLCSPISLPIYGEVQNVADLIKIIESHPTVRPNRILFKHLVYLFQLHERKPDILQGVNIGISLEMHQGRGRWDPWMLQRLIELPYRYDIVRDVSLEPEKGMTWDLLLKLTRNSTHVELSVNFDELVDLLEGDSELEQLKQLGLGGSLTQLSLTNQIDIGDLKYVPDSVLELTCELAGSISGSKVRLACPENLVHFGVRFDAPHPLSHFDIEVDIAHLKNLKSIEVNSVADMRWLLPKDMRSILMDGFVDMRRLHVDHPNLTYFSNLTSAHYLRIHDEGAPIRYPLGLMKLDVPLEYYLEPMEGYAREPRAKRRKVDRETSDSEEDEHERMRLPESLMYLRHTGSDDSLFENLIGSVLDFNKYALPCLSCLYLEDIHTLKIPGNYLPPSLTDLQFIEVKNVDVCMLENLNNLTKLFIERCSLECSQPNVKLPKSIRYLQVIDSDPVFALSSLEVLGIRHLQLNDNGVLHVSGNFEQDSPRADPIRRSSNRTTAAPPPLLSRVVAPGSLAWMETIVRLDLEGTPLEGLPILPPNVKHVTMARCGIERFVHVNNRYTFPDTLEFLDLGFNDLTVGWFTSVRGENLKHLDLQGNEITRLGRQGFSGFTMLESLNLGDNNLSGIEEELLHADVFGPLIRYLNVTNCKLTKSATKKIIELVTSKPGFERLIIDYDLIGVEYSELVANTTVVVLEDLL</sequence>
<dbReference type="SUPFAM" id="SSF52058">
    <property type="entry name" value="L domain-like"/>
    <property type="match status" value="1"/>
</dbReference>
<feature type="region of interest" description="Disordered" evidence="3">
    <location>
        <begin position="370"/>
        <end position="390"/>
    </location>
</feature>
<comment type="caution">
    <text evidence="4">The sequence shown here is derived from an EMBL/GenBank/DDBJ whole genome shotgun (WGS) entry which is preliminary data.</text>
</comment>
<dbReference type="EMBL" id="QLNQ01000019">
    <property type="protein sequence ID" value="RCK65807.1"/>
    <property type="molecule type" value="Genomic_DNA"/>
</dbReference>
<evidence type="ECO:0000313" key="5">
    <source>
        <dbReference type="Proteomes" id="UP000253472"/>
    </source>
</evidence>
<keyword evidence="5" id="KW-1185">Reference proteome</keyword>
<dbReference type="SMART" id="SM00369">
    <property type="entry name" value="LRR_TYP"/>
    <property type="match status" value="2"/>
</dbReference>
<name>A0A367YJ76_9ASCO</name>
<evidence type="ECO:0000256" key="1">
    <source>
        <dbReference type="ARBA" id="ARBA00022614"/>
    </source>
</evidence>
<keyword evidence="2" id="KW-0677">Repeat</keyword>
<proteinExistence type="predicted"/>
<evidence type="ECO:0000256" key="2">
    <source>
        <dbReference type="ARBA" id="ARBA00022737"/>
    </source>
</evidence>
<reference evidence="4 5" key="1">
    <citation type="submission" date="2018-06" db="EMBL/GenBank/DDBJ databases">
        <title>Whole genome sequencing of Candida tropicalis (genome annotated by CSBL at Korea University).</title>
        <authorList>
            <person name="Ahn J."/>
        </authorList>
    </citation>
    <scope>NUCLEOTIDE SEQUENCE [LARGE SCALE GENOMIC DNA]</scope>
    <source>
        <strain evidence="4 5">ATCC 20962</strain>
    </source>
</reference>
<dbReference type="Proteomes" id="UP000253472">
    <property type="component" value="Unassembled WGS sequence"/>
</dbReference>
<dbReference type="PROSITE" id="PS51450">
    <property type="entry name" value="LRR"/>
    <property type="match status" value="1"/>
</dbReference>
<dbReference type="OrthoDB" id="9229163at2759"/>